<dbReference type="SUPFAM" id="SSF52833">
    <property type="entry name" value="Thioredoxin-like"/>
    <property type="match status" value="1"/>
</dbReference>
<dbReference type="InterPro" id="IPR036249">
    <property type="entry name" value="Thioredoxin-like_sf"/>
</dbReference>
<accession>A0A5J4X9B3</accession>
<feature type="domain" description="Thioredoxin" evidence="2">
    <location>
        <begin position="50"/>
        <end position="132"/>
    </location>
</feature>
<protein>
    <submittedName>
        <fullName evidence="3">Putative Thioredoxin domain</fullName>
    </submittedName>
</protein>
<evidence type="ECO:0000259" key="2">
    <source>
        <dbReference type="Pfam" id="PF00085"/>
    </source>
</evidence>
<evidence type="ECO:0000313" key="4">
    <source>
        <dbReference type="Proteomes" id="UP000324800"/>
    </source>
</evidence>
<name>A0A5J4X9B3_9EUKA</name>
<organism evidence="3 4">
    <name type="scientific">Streblomastix strix</name>
    <dbReference type="NCBI Taxonomy" id="222440"/>
    <lineage>
        <taxon>Eukaryota</taxon>
        <taxon>Metamonada</taxon>
        <taxon>Preaxostyla</taxon>
        <taxon>Oxymonadida</taxon>
        <taxon>Streblomastigidae</taxon>
        <taxon>Streblomastix</taxon>
    </lineage>
</organism>
<dbReference type="EMBL" id="SNRW01000050">
    <property type="protein sequence ID" value="KAA6403881.1"/>
    <property type="molecule type" value="Genomic_DNA"/>
</dbReference>
<reference evidence="3 4" key="1">
    <citation type="submission" date="2019-03" db="EMBL/GenBank/DDBJ databases">
        <title>Single cell metagenomics reveals metabolic interactions within the superorganism composed of flagellate Streblomastix strix and complex community of Bacteroidetes bacteria on its surface.</title>
        <authorList>
            <person name="Treitli S.C."/>
            <person name="Kolisko M."/>
            <person name="Husnik F."/>
            <person name="Keeling P."/>
            <person name="Hampl V."/>
        </authorList>
    </citation>
    <scope>NUCLEOTIDE SEQUENCE [LARGE SCALE GENOMIC DNA]</scope>
    <source>
        <strain evidence="3">ST1C</strain>
    </source>
</reference>
<dbReference type="Pfam" id="PF00085">
    <property type="entry name" value="Thioredoxin"/>
    <property type="match status" value="1"/>
</dbReference>
<dbReference type="Gene3D" id="3.40.30.10">
    <property type="entry name" value="Glutaredoxin"/>
    <property type="match status" value="1"/>
</dbReference>
<sequence length="210" mass="23825">MAEAGGAGVIVDNELESIRQKRKDFLKKKQEENVLALARGGGVLKDIDEPQFLPEVTGSKWAIVSFFHNNFNRCTILHTHMQKLAIKYPAIRFLKIDVEKAPFFVTKLQVRVLPAMLIFHNGVNTARIVGFEEFGNRDDFPTEMIEERMEREGMIILDSHTGDDDQPSKTSSSSSQQSSSSSYITKTQSDYEKLKAKMMESDENIDDDLF</sequence>
<evidence type="ECO:0000313" key="3">
    <source>
        <dbReference type="EMBL" id="KAA6403881.1"/>
    </source>
</evidence>
<feature type="compositionally biased region" description="Low complexity" evidence="1">
    <location>
        <begin position="168"/>
        <end position="187"/>
    </location>
</feature>
<dbReference type="PANTHER" id="PTHR21148">
    <property type="entry name" value="THIOREDOXIN DOMAIN-CONTAINING PROTEIN 9"/>
    <property type="match status" value="1"/>
</dbReference>
<dbReference type="OrthoDB" id="10257948at2759"/>
<feature type="region of interest" description="Disordered" evidence="1">
    <location>
        <begin position="158"/>
        <end position="187"/>
    </location>
</feature>
<gene>
    <name evidence="3" type="ORF">EZS28_000588</name>
</gene>
<proteinExistence type="predicted"/>
<dbReference type="AlphaFoldDB" id="A0A5J4X9B3"/>
<comment type="caution">
    <text evidence="3">The sequence shown here is derived from an EMBL/GenBank/DDBJ whole genome shotgun (WGS) entry which is preliminary data.</text>
</comment>
<dbReference type="InterPro" id="IPR013766">
    <property type="entry name" value="Thioredoxin_domain"/>
</dbReference>
<evidence type="ECO:0000256" key="1">
    <source>
        <dbReference type="SAM" id="MobiDB-lite"/>
    </source>
</evidence>
<dbReference type="Proteomes" id="UP000324800">
    <property type="component" value="Unassembled WGS sequence"/>
</dbReference>